<dbReference type="Gene3D" id="3.40.50.150">
    <property type="entry name" value="Vaccinia Virus protein VP39"/>
    <property type="match status" value="1"/>
</dbReference>
<dbReference type="OrthoDB" id="10027013at2759"/>
<dbReference type="PANTHER" id="PTHR44942:SF4">
    <property type="entry name" value="METHYLTRANSFERASE TYPE 11 DOMAIN-CONTAINING PROTEIN"/>
    <property type="match status" value="1"/>
</dbReference>
<dbReference type="PANTHER" id="PTHR44942">
    <property type="entry name" value="METHYLTRANSF_11 DOMAIN-CONTAINING PROTEIN"/>
    <property type="match status" value="1"/>
</dbReference>
<protein>
    <submittedName>
        <fullName evidence="5">S-adenosyl-L-methionine-dependent methyltransferase</fullName>
    </submittedName>
</protein>
<dbReference type="InterPro" id="IPR051052">
    <property type="entry name" value="Diverse_substrate_MTase"/>
</dbReference>
<gene>
    <name evidence="5" type="ORF">K432DRAFT_301176</name>
</gene>
<evidence type="ECO:0000256" key="1">
    <source>
        <dbReference type="ARBA" id="ARBA00008361"/>
    </source>
</evidence>
<evidence type="ECO:0000259" key="4">
    <source>
        <dbReference type="Pfam" id="PF08241"/>
    </source>
</evidence>
<dbReference type="InterPro" id="IPR013216">
    <property type="entry name" value="Methyltransf_11"/>
</dbReference>
<dbReference type="GO" id="GO:0008757">
    <property type="term" value="F:S-adenosylmethionine-dependent methyltransferase activity"/>
    <property type="evidence" value="ECO:0007669"/>
    <property type="project" value="InterPro"/>
</dbReference>
<dbReference type="Proteomes" id="UP000250266">
    <property type="component" value="Unassembled WGS sequence"/>
</dbReference>
<evidence type="ECO:0000256" key="2">
    <source>
        <dbReference type="ARBA" id="ARBA00022603"/>
    </source>
</evidence>
<evidence type="ECO:0000313" key="6">
    <source>
        <dbReference type="Proteomes" id="UP000250266"/>
    </source>
</evidence>
<dbReference type="EMBL" id="KV745038">
    <property type="protein sequence ID" value="OCK78826.1"/>
    <property type="molecule type" value="Genomic_DNA"/>
</dbReference>
<accession>A0A8E2E7H3</accession>
<comment type="similarity">
    <text evidence="1">Belongs to the methyltransferase superfamily.</text>
</comment>
<proteinExistence type="inferred from homology"/>
<name>A0A8E2E7H3_9PEZI</name>
<dbReference type="GO" id="GO:0032259">
    <property type="term" value="P:methylation"/>
    <property type="evidence" value="ECO:0007669"/>
    <property type="project" value="UniProtKB-KW"/>
</dbReference>
<dbReference type="InterPro" id="IPR029063">
    <property type="entry name" value="SAM-dependent_MTases_sf"/>
</dbReference>
<dbReference type="Pfam" id="PF08241">
    <property type="entry name" value="Methyltransf_11"/>
    <property type="match status" value="1"/>
</dbReference>
<keyword evidence="6" id="KW-1185">Reference proteome</keyword>
<dbReference type="AlphaFoldDB" id="A0A8E2E7H3"/>
<feature type="domain" description="Methyltransferase type 11" evidence="4">
    <location>
        <begin position="50"/>
        <end position="142"/>
    </location>
</feature>
<organism evidence="5 6">
    <name type="scientific">Lepidopterella palustris CBS 459.81</name>
    <dbReference type="NCBI Taxonomy" id="1314670"/>
    <lineage>
        <taxon>Eukaryota</taxon>
        <taxon>Fungi</taxon>
        <taxon>Dikarya</taxon>
        <taxon>Ascomycota</taxon>
        <taxon>Pezizomycotina</taxon>
        <taxon>Dothideomycetes</taxon>
        <taxon>Pleosporomycetidae</taxon>
        <taxon>Mytilinidiales</taxon>
        <taxon>Argynnaceae</taxon>
        <taxon>Lepidopterella</taxon>
    </lineage>
</organism>
<dbReference type="SUPFAM" id="SSF53335">
    <property type="entry name" value="S-adenosyl-L-methionine-dependent methyltransferases"/>
    <property type="match status" value="1"/>
</dbReference>
<keyword evidence="3 5" id="KW-0808">Transferase</keyword>
<evidence type="ECO:0000256" key="3">
    <source>
        <dbReference type="ARBA" id="ARBA00022679"/>
    </source>
</evidence>
<keyword evidence="2 5" id="KW-0489">Methyltransferase</keyword>
<sequence>MESARLSDLALTGFANGVLYDQHRPSYPASAVVSLLDAAGVSGVPGARIVDLAAGTGKFTELLAARDEKFDILAVEPHERMRIELERKHLNRVSVKEGLSTTIPAQNDSVDAVIAAQAFHWFANQQSLTEIHRVLKPGGSFCMIWNVEDYNQSRSAVPSTAWEAKLRDLIWAFDDHQPRFRHGKWKHVFDDQIKSTPLTMTALANPLFSLPLGEQEIKWTVWLSKDDVWKRYCTLSQIAIQKGEELASTKHAFDDAINGDDVEMNEKGEVALHGITFFAWTSKIP</sequence>
<evidence type="ECO:0000313" key="5">
    <source>
        <dbReference type="EMBL" id="OCK78826.1"/>
    </source>
</evidence>
<dbReference type="CDD" id="cd02440">
    <property type="entry name" value="AdoMet_MTases"/>
    <property type="match status" value="1"/>
</dbReference>
<reference evidence="5 6" key="1">
    <citation type="journal article" date="2016" name="Nat. Commun.">
        <title>Ectomycorrhizal ecology is imprinted in the genome of the dominant symbiotic fungus Cenococcum geophilum.</title>
        <authorList>
            <consortium name="DOE Joint Genome Institute"/>
            <person name="Peter M."/>
            <person name="Kohler A."/>
            <person name="Ohm R.A."/>
            <person name="Kuo A."/>
            <person name="Krutzmann J."/>
            <person name="Morin E."/>
            <person name="Arend M."/>
            <person name="Barry K.W."/>
            <person name="Binder M."/>
            <person name="Choi C."/>
            <person name="Clum A."/>
            <person name="Copeland A."/>
            <person name="Grisel N."/>
            <person name="Haridas S."/>
            <person name="Kipfer T."/>
            <person name="LaButti K."/>
            <person name="Lindquist E."/>
            <person name="Lipzen A."/>
            <person name="Maire R."/>
            <person name="Meier B."/>
            <person name="Mihaltcheva S."/>
            <person name="Molinier V."/>
            <person name="Murat C."/>
            <person name="Poggeler S."/>
            <person name="Quandt C.A."/>
            <person name="Sperisen C."/>
            <person name="Tritt A."/>
            <person name="Tisserant E."/>
            <person name="Crous P.W."/>
            <person name="Henrissat B."/>
            <person name="Nehls U."/>
            <person name="Egli S."/>
            <person name="Spatafora J.W."/>
            <person name="Grigoriev I.V."/>
            <person name="Martin F.M."/>
        </authorList>
    </citation>
    <scope>NUCLEOTIDE SEQUENCE [LARGE SCALE GENOMIC DNA]</scope>
    <source>
        <strain evidence="5 6">CBS 459.81</strain>
    </source>
</reference>